<evidence type="ECO:0000313" key="2">
    <source>
        <dbReference type="EnsemblPlants" id="KEH23017"/>
    </source>
</evidence>
<sequence>MTKGLTKLQSPETVYFNCYLLPWLSTQTEDSAPLKHVVNQESNKVIFAEAGMDFDDVLFSFLTFPLGTITRLLQKDTNMGPCGLRMIPVDSLKTLFCDGFVNDGATFVIADDLRVVQNSMDITSFGMLQDFGIKHTTSVKEMTVNITKEKVFYNFPCFHNLISYTRHFAEVDYSDLVTDKNPVFFERTVEGYVKVPRTYVATVAVYLSILKASLTSTEALRRGKLRSFNICQYYVVSSPNILSQLSRPSYSNHNFLL</sequence>
<accession>A0A072U066</accession>
<dbReference type="PANTHER" id="PTHR33103">
    <property type="entry name" value="OS01G0153900 PROTEIN"/>
    <property type="match status" value="1"/>
</dbReference>
<dbReference type="InterPro" id="IPR007750">
    <property type="entry name" value="DUF674"/>
</dbReference>
<organism evidence="1 3">
    <name type="scientific">Medicago truncatula</name>
    <name type="common">Barrel medic</name>
    <name type="synonym">Medicago tribuloides</name>
    <dbReference type="NCBI Taxonomy" id="3880"/>
    <lineage>
        <taxon>Eukaryota</taxon>
        <taxon>Viridiplantae</taxon>
        <taxon>Streptophyta</taxon>
        <taxon>Embryophyta</taxon>
        <taxon>Tracheophyta</taxon>
        <taxon>Spermatophyta</taxon>
        <taxon>Magnoliopsida</taxon>
        <taxon>eudicotyledons</taxon>
        <taxon>Gunneridae</taxon>
        <taxon>Pentapetalae</taxon>
        <taxon>rosids</taxon>
        <taxon>fabids</taxon>
        <taxon>Fabales</taxon>
        <taxon>Fabaceae</taxon>
        <taxon>Papilionoideae</taxon>
        <taxon>50 kb inversion clade</taxon>
        <taxon>NPAAA clade</taxon>
        <taxon>Hologalegina</taxon>
        <taxon>IRL clade</taxon>
        <taxon>Trifolieae</taxon>
        <taxon>Medicago</taxon>
    </lineage>
</organism>
<proteinExistence type="predicted"/>
<gene>
    <name evidence="1" type="ordered locus">MTR_7g063870</name>
</gene>
<dbReference type="Pfam" id="PF05056">
    <property type="entry name" value="DUF674"/>
    <property type="match status" value="2"/>
</dbReference>
<dbReference type="PANTHER" id="PTHR33103:SF43">
    <property type="entry name" value="DUF674 FAMILY PROTEIN"/>
    <property type="match status" value="1"/>
</dbReference>
<evidence type="ECO:0000313" key="3">
    <source>
        <dbReference type="Proteomes" id="UP000002051"/>
    </source>
</evidence>
<reference evidence="1 3" key="2">
    <citation type="journal article" date="2014" name="BMC Genomics">
        <title>An improved genome release (version Mt4.0) for the model legume Medicago truncatula.</title>
        <authorList>
            <person name="Tang H."/>
            <person name="Krishnakumar V."/>
            <person name="Bidwell S."/>
            <person name="Rosen B."/>
            <person name="Chan A."/>
            <person name="Zhou S."/>
            <person name="Gentzbittel L."/>
            <person name="Childs K.L."/>
            <person name="Yandell M."/>
            <person name="Gundlach H."/>
            <person name="Mayer K.F."/>
            <person name="Schwartz D.C."/>
            <person name="Town C.D."/>
        </authorList>
    </citation>
    <scope>GENOME REANNOTATION</scope>
    <source>
        <strain evidence="1">A17</strain>
        <strain evidence="2 3">cv. Jemalong A17</strain>
    </source>
</reference>
<dbReference type="AlphaFoldDB" id="A0A072U066"/>
<dbReference type="Proteomes" id="UP000002051">
    <property type="component" value="Unassembled WGS sequence"/>
</dbReference>
<keyword evidence="3" id="KW-1185">Reference proteome</keyword>
<name>A0A072U066_MEDTR</name>
<dbReference type="STRING" id="3880.A0A072U066"/>
<dbReference type="HOGENOM" id="CLU_1083249_0_0_1"/>
<reference evidence="2" key="3">
    <citation type="submission" date="2015-04" db="UniProtKB">
        <authorList>
            <consortium name="EnsemblPlants"/>
        </authorList>
    </citation>
    <scope>IDENTIFICATION</scope>
    <source>
        <strain evidence="2">cv. Jemalong A17</strain>
    </source>
</reference>
<dbReference type="EMBL" id="CM001223">
    <property type="protein sequence ID" value="KEH23017.1"/>
    <property type="molecule type" value="Genomic_DNA"/>
</dbReference>
<evidence type="ECO:0000313" key="1">
    <source>
        <dbReference type="EMBL" id="KEH23017.1"/>
    </source>
</evidence>
<protein>
    <submittedName>
        <fullName evidence="1">DUF674 family protein</fullName>
    </submittedName>
</protein>
<dbReference type="EnsemblPlants" id="KEH23017">
    <property type="protein sequence ID" value="KEH23017"/>
    <property type="gene ID" value="MTR_7g063870"/>
</dbReference>
<reference evidence="1 3" key="1">
    <citation type="journal article" date="2011" name="Nature">
        <title>The Medicago genome provides insight into the evolution of rhizobial symbioses.</title>
        <authorList>
            <person name="Young N.D."/>
            <person name="Debelle F."/>
            <person name="Oldroyd G.E."/>
            <person name="Geurts R."/>
            <person name="Cannon S.B."/>
            <person name="Udvardi M.K."/>
            <person name="Benedito V.A."/>
            <person name="Mayer K.F."/>
            <person name="Gouzy J."/>
            <person name="Schoof H."/>
            <person name="Van de Peer Y."/>
            <person name="Proost S."/>
            <person name="Cook D.R."/>
            <person name="Meyers B.C."/>
            <person name="Spannagl M."/>
            <person name="Cheung F."/>
            <person name="De Mita S."/>
            <person name="Krishnakumar V."/>
            <person name="Gundlach H."/>
            <person name="Zhou S."/>
            <person name="Mudge J."/>
            <person name="Bharti A.K."/>
            <person name="Murray J.D."/>
            <person name="Naoumkina M.A."/>
            <person name="Rosen B."/>
            <person name="Silverstein K.A."/>
            <person name="Tang H."/>
            <person name="Rombauts S."/>
            <person name="Zhao P.X."/>
            <person name="Zhou P."/>
            <person name="Barbe V."/>
            <person name="Bardou P."/>
            <person name="Bechner M."/>
            <person name="Bellec A."/>
            <person name="Berger A."/>
            <person name="Berges H."/>
            <person name="Bidwell S."/>
            <person name="Bisseling T."/>
            <person name="Choisne N."/>
            <person name="Couloux A."/>
            <person name="Denny R."/>
            <person name="Deshpande S."/>
            <person name="Dai X."/>
            <person name="Doyle J.J."/>
            <person name="Dudez A.M."/>
            <person name="Farmer A.D."/>
            <person name="Fouteau S."/>
            <person name="Franken C."/>
            <person name="Gibelin C."/>
            <person name="Gish J."/>
            <person name="Goldstein S."/>
            <person name="Gonzalez A.J."/>
            <person name="Green P.J."/>
            <person name="Hallab A."/>
            <person name="Hartog M."/>
            <person name="Hua A."/>
            <person name="Humphray S.J."/>
            <person name="Jeong D.H."/>
            <person name="Jing Y."/>
            <person name="Jocker A."/>
            <person name="Kenton S.M."/>
            <person name="Kim D.J."/>
            <person name="Klee K."/>
            <person name="Lai H."/>
            <person name="Lang C."/>
            <person name="Lin S."/>
            <person name="Macmil S.L."/>
            <person name="Magdelenat G."/>
            <person name="Matthews L."/>
            <person name="McCorrison J."/>
            <person name="Monaghan E.L."/>
            <person name="Mun J.H."/>
            <person name="Najar F.Z."/>
            <person name="Nicholson C."/>
            <person name="Noirot C."/>
            <person name="O'Bleness M."/>
            <person name="Paule C.R."/>
            <person name="Poulain J."/>
            <person name="Prion F."/>
            <person name="Qin B."/>
            <person name="Qu C."/>
            <person name="Retzel E.F."/>
            <person name="Riddle C."/>
            <person name="Sallet E."/>
            <person name="Samain S."/>
            <person name="Samson N."/>
            <person name="Sanders I."/>
            <person name="Saurat O."/>
            <person name="Scarpelli C."/>
            <person name="Schiex T."/>
            <person name="Segurens B."/>
            <person name="Severin A.J."/>
            <person name="Sherrier D.J."/>
            <person name="Shi R."/>
            <person name="Sims S."/>
            <person name="Singer S.R."/>
            <person name="Sinharoy S."/>
            <person name="Sterck L."/>
            <person name="Viollet A."/>
            <person name="Wang B.B."/>
            <person name="Wang K."/>
            <person name="Wang M."/>
            <person name="Wang X."/>
            <person name="Warfsmann J."/>
            <person name="Weissenbach J."/>
            <person name="White D.D."/>
            <person name="White J.D."/>
            <person name="Wiley G.B."/>
            <person name="Wincker P."/>
            <person name="Xing Y."/>
            <person name="Yang L."/>
            <person name="Yao Z."/>
            <person name="Ying F."/>
            <person name="Zhai J."/>
            <person name="Zhou L."/>
            <person name="Zuber A."/>
            <person name="Denarie J."/>
            <person name="Dixon R.A."/>
            <person name="May G.D."/>
            <person name="Schwartz D.C."/>
            <person name="Rogers J."/>
            <person name="Quetier F."/>
            <person name="Town C.D."/>
            <person name="Roe B.A."/>
        </authorList>
    </citation>
    <scope>NUCLEOTIDE SEQUENCE [LARGE SCALE GENOMIC DNA]</scope>
    <source>
        <strain evidence="1">A17</strain>
        <strain evidence="2 3">cv. Jemalong A17</strain>
    </source>
</reference>